<keyword evidence="3" id="KW-1185">Reference proteome</keyword>
<keyword evidence="1" id="KW-0812">Transmembrane</keyword>
<proteinExistence type="predicted"/>
<name>A0ABW1PJX8_9FLAO</name>
<dbReference type="Proteomes" id="UP001596287">
    <property type="component" value="Unassembled WGS sequence"/>
</dbReference>
<dbReference type="EMBL" id="JBHSQB010000003">
    <property type="protein sequence ID" value="MFC6095276.1"/>
    <property type="molecule type" value="Genomic_DNA"/>
</dbReference>
<evidence type="ECO:0000313" key="3">
    <source>
        <dbReference type="Proteomes" id="UP001596287"/>
    </source>
</evidence>
<evidence type="ECO:0000256" key="1">
    <source>
        <dbReference type="SAM" id="Phobius"/>
    </source>
</evidence>
<evidence type="ECO:0000313" key="2">
    <source>
        <dbReference type="EMBL" id="MFC6095276.1"/>
    </source>
</evidence>
<dbReference type="RefSeq" id="WP_379789885.1">
    <property type="nucleotide sequence ID" value="NZ_JBHSQB010000003.1"/>
</dbReference>
<accession>A0ABW1PJX8</accession>
<keyword evidence="1" id="KW-0472">Membrane</keyword>
<sequence>MSKKNIIIVLIITLAIVAIYRFGFLGVFWMTTPGDGELSKAEVELFKSVEKESNAKSVYREPKYNISAPKDTLAYRIIVFKPICTKNSDSLKIEAQKIASQANSSLTLHKNFVRLEVFYDCSDEPSKVFSFYRSSLKE</sequence>
<keyword evidence="1" id="KW-1133">Transmembrane helix</keyword>
<organism evidence="2 3">
    <name type="scientific">Flavobacterium qiangtangense</name>
    <dbReference type="NCBI Taxonomy" id="1442595"/>
    <lineage>
        <taxon>Bacteria</taxon>
        <taxon>Pseudomonadati</taxon>
        <taxon>Bacteroidota</taxon>
        <taxon>Flavobacteriia</taxon>
        <taxon>Flavobacteriales</taxon>
        <taxon>Flavobacteriaceae</taxon>
        <taxon>Flavobacterium</taxon>
    </lineage>
</organism>
<gene>
    <name evidence="2" type="ORF">ACFPVY_01340</name>
</gene>
<comment type="caution">
    <text evidence="2">The sequence shown here is derived from an EMBL/GenBank/DDBJ whole genome shotgun (WGS) entry which is preliminary data.</text>
</comment>
<feature type="transmembrane region" description="Helical" evidence="1">
    <location>
        <begin position="7"/>
        <end position="30"/>
    </location>
</feature>
<reference evidence="3" key="1">
    <citation type="journal article" date="2019" name="Int. J. Syst. Evol. Microbiol.">
        <title>The Global Catalogue of Microorganisms (GCM) 10K type strain sequencing project: providing services to taxonomists for standard genome sequencing and annotation.</title>
        <authorList>
            <consortium name="The Broad Institute Genomics Platform"/>
            <consortium name="The Broad Institute Genome Sequencing Center for Infectious Disease"/>
            <person name="Wu L."/>
            <person name="Ma J."/>
        </authorList>
    </citation>
    <scope>NUCLEOTIDE SEQUENCE [LARGE SCALE GENOMIC DNA]</scope>
    <source>
        <strain evidence="3">CCUG 49679</strain>
    </source>
</reference>
<evidence type="ECO:0008006" key="4">
    <source>
        <dbReference type="Google" id="ProtNLM"/>
    </source>
</evidence>
<protein>
    <recommendedName>
        <fullName evidence="4">Heavy-metal-associated domain-containing protein</fullName>
    </recommendedName>
</protein>